<reference evidence="3" key="1">
    <citation type="journal article" date="2019" name="Int. J. Syst. Evol. Microbiol.">
        <title>The Global Catalogue of Microorganisms (GCM) 10K type strain sequencing project: providing services to taxonomists for standard genome sequencing and annotation.</title>
        <authorList>
            <consortium name="The Broad Institute Genomics Platform"/>
            <consortium name="The Broad Institute Genome Sequencing Center for Infectious Disease"/>
            <person name="Wu L."/>
            <person name="Ma J."/>
        </authorList>
    </citation>
    <scope>NUCLEOTIDE SEQUENCE [LARGE SCALE GENOMIC DNA]</scope>
    <source>
        <strain evidence="3">KCTC 52490</strain>
    </source>
</reference>
<evidence type="ECO:0000259" key="1">
    <source>
        <dbReference type="SMART" id="SM00458"/>
    </source>
</evidence>
<organism evidence="2 3">
    <name type="scientific">Spirosoma flavum</name>
    <dbReference type="NCBI Taxonomy" id="2048557"/>
    <lineage>
        <taxon>Bacteria</taxon>
        <taxon>Pseudomonadati</taxon>
        <taxon>Bacteroidota</taxon>
        <taxon>Cytophagia</taxon>
        <taxon>Cytophagales</taxon>
        <taxon>Cytophagaceae</taxon>
        <taxon>Spirosoma</taxon>
    </lineage>
</organism>
<keyword evidence="3" id="KW-1185">Reference proteome</keyword>
<feature type="domain" description="Ricin B lectin" evidence="1">
    <location>
        <begin position="30"/>
        <end position="167"/>
    </location>
</feature>
<protein>
    <submittedName>
        <fullName evidence="2">RICIN domain-containing protein</fullName>
    </submittedName>
</protein>
<dbReference type="Proteomes" id="UP001597512">
    <property type="component" value="Unassembled WGS sequence"/>
</dbReference>
<dbReference type="SMART" id="SM00458">
    <property type="entry name" value="RICIN"/>
    <property type="match status" value="1"/>
</dbReference>
<dbReference type="Pfam" id="PF14200">
    <property type="entry name" value="RicinB_lectin_2"/>
    <property type="match status" value="1"/>
</dbReference>
<dbReference type="SUPFAM" id="SSF50370">
    <property type="entry name" value="Ricin B-like lectins"/>
    <property type="match status" value="1"/>
</dbReference>
<proteinExistence type="predicted"/>
<gene>
    <name evidence="2" type="ORF">ACFS25_27695</name>
</gene>
<comment type="caution">
    <text evidence="2">The sequence shown here is derived from an EMBL/GenBank/DDBJ whole genome shotgun (WGS) entry which is preliminary data.</text>
</comment>
<dbReference type="Pfam" id="PF18962">
    <property type="entry name" value="Por_Secre_tail"/>
    <property type="match status" value="1"/>
</dbReference>
<accession>A0ABW6AT09</accession>
<dbReference type="InterPro" id="IPR026444">
    <property type="entry name" value="Secre_tail"/>
</dbReference>
<dbReference type="InterPro" id="IPR000772">
    <property type="entry name" value="Ricin_B_lectin"/>
</dbReference>
<dbReference type="InterPro" id="IPR035992">
    <property type="entry name" value="Ricin_B-like_lectins"/>
</dbReference>
<dbReference type="EMBL" id="JBHUOM010000041">
    <property type="protein sequence ID" value="MFD2937587.1"/>
    <property type="molecule type" value="Genomic_DNA"/>
</dbReference>
<evidence type="ECO:0000313" key="3">
    <source>
        <dbReference type="Proteomes" id="UP001597512"/>
    </source>
</evidence>
<evidence type="ECO:0000313" key="2">
    <source>
        <dbReference type="EMBL" id="MFD2937587.1"/>
    </source>
</evidence>
<dbReference type="Gene3D" id="2.80.10.50">
    <property type="match status" value="2"/>
</dbReference>
<name>A0ABW6AT09_9BACT</name>
<sequence>MLDTRFDRVAHGSVGTATCSPVTTAGVVSGATYSIVAKHSGKALDVTGSATNDGAKVVQWPFQGSTNEKWVLTALSNAYYSIKAVHSGKVLSVSGGATYDGVPVVQWSNDGSDSKQFKLVDAGEGYYYIVGKQSQKYLDISGLSMASGALLQQWTYTGADNQKFRLSPLSGPGGRLGSAEEVASLLGLESGISPLEVYPNPAVSEVRVGVEVGDVVTLVDMQGQEQVRRVSGTSPLVVLDVSSLAPGQYIVVVKQGPQVRRRTLVISH</sequence>
<dbReference type="RefSeq" id="WP_381507814.1">
    <property type="nucleotide sequence ID" value="NZ_JBHUOM010000041.1"/>
</dbReference>
<dbReference type="PROSITE" id="PS50231">
    <property type="entry name" value="RICIN_B_LECTIN"/>
    <property type="match status" value="1"/>
</dbReference>
<dbReference type="CDD" id="cd00161">
    <property type="entry name" value="beta-trefoil_Ricin-like"/>
    <property type="match status" value="1"/>
</dbReference>
<dbReference type="NCBIfam" id="TIGR04183">
    <property type="entry name" value="Por_Secre_tail"/>
    <property type="match status" value="1"/>
</dbReference>